<sequence>MKIYPEIFVIDKKNLDEYKSTTRIIPYVIVLDKLKIQSNLKFKTFMSLDRKRGCEWNNKRERDEKSEIVILKICV</sequence>
<dbReference type="VEuPathDB" id="MicrosporidiaDB:NAPIS_ORF00009"/>
<dbReference type="EMBL" id="KE646836">
    <property type="protein sequence ID" value="EQB62416.1"/>
    <property type="molecule type" value="Genomic_DNA"/>
</dbReference>
<accession>T0MH27</accession>
<evidence type="ECO:0000313" key="1">
    <source>
        <dbReference type="EMBL" id="EQB62416.1"/>
    </source>
</evidence>
<name>T0MH27_9MICR</name>
<dbReference type="AlphaFoldDB" id="T0MH27"/>
<keyword evidence="2" id="KW-1185">Reference proteome</keyword>
<protein>
    <submittedName>
        <fullName evidence="1">Uncharacterized protein</fullName>
    </submittedName>
</protein>
<organism evidence="1 2">
    <name type="scientific">Vairimorpha apis BRL 01</name>
    <dbReference type="NCBI Taxonomy" id="1037528"/>
    <lineage>
        <taxon>Eukaryota</taxon>
        <taxon>Fungi</taxon>
        <taxon>Fungi incertae sedis</taxon>
        <taxon>Microsporidia</taxon>
        <taxon>Nosematidae</taxon>
        <taxon>Vairimorpha</taxon>
    </lineage>
</organism>
<evidence type="ECO:0000313" key="2">
    <source>
        <dbReference type="Proteomes" id="UP000053780"/>
    </source>
</evidence>
<dbReference type="Proteomes" id="UP000053780">
    <property type="component" value="Unassembled WGS sequence"/>
</dbReference>
<proteinExistence type="predicted"/>
<gene>
    <name evidence="1" type="ORF">NAPIS_ORF00009</name>
</gene>
<reference evidence="1 2" key="1">
    <citation type="journal article" date="2013" name="BMC Genomics">
        <title>Genome sequencing and comparative genomics of honey bee microsporidia, Nosema apis reveal novel insights into host-parasite interactions.</title>
        <authorList>
            <person name="Chen Yp."/>
            <person name="Pettis J.S."/>
            <person name="Zhao Y."/>
            <person name="Liu X."/>
            <person name="Tallon L.J."/>
            <person name="Sadzewicz L.D."/>
            <person name="Li R."/>
            <person name="Zheng H."/>
            <person name="Huang S."/>
            <person name="Zhang X."/>
            <person name="Hamilton M.C."/>
            <person name="Pernal S.F."/>
            <person name="Melathopoulos A.P."/>
            <person name="Yan X."/>
            <person name="Evans J.D."/>
        </authorList>
    </citation>
    <scope>NUCLEOTIDE SEQUENCE [LARGE SCALE GENOMIC DNA]</scope>
    <source>
        <strain evidence="1 2">BRL 01</strain>
    </source>
</reference>
<dbReference type="HOGENOM" id="CLU_2671676_0_0_1"/>